<gene>
    <name evidence="3" type="ORF">AMAG_03280</name>
</gene>
<evidence type="ECO:0000313" key="4">
    <source>
        <dbReference type="Proteomes" id="UP000054350"/>
    </source>
</evidence>
<organism evidence="3 4">
    <name type="scientific">Allomyces macrogynus (strain ATCC 38327)</name>
    <name type="common">Allomyces javanicus var. macrogynus</name>
    <dbReference type="NCBI Taxonomy" id="578462"/>
    <lineage>
        <taxon>Eukaryota</taxon>
        <taxon>Fungi</taxon>
        <taxon>Fungi incertae sedis</taxon>
        <taxon>Blastocladiomycota</taxon>
        <taxon>Blastocladiomycetes</taxon>
        <taxon>Blastocladiales</taxon>
        <taxon>Blastocladiaceae</taxon>
        <taxon>Allomyces</taxon>
    </lineage>
</organism>
<keyword evidence="4" id="KW-1185">Reference proteome</keyword>
<evidence type="ECO:0000256" key="2">
    <source>
        <dbReference type="SAM" id="SignalP"/>
    </source>
</evidence>
<keyword evidence="2" id="KW-0732">Signal</keyword>
<feature type="signal peptide" evidence="2">
    <location>
        <begin position="1"/>
        <end position="27"/>
    </location>
</feature>
<feature type="region of interest" description="Disordered" evidence="1">
    <location>
        <begin position="97"/>
        <end position="164"/>
    </location>
</feature>
<protein>
    <submittedName>
        <fullName evidence="3">Uncharacterized protein</fullName>
    </submittedName>
</protein>
<evidence type="ECO:0000313" key="3">
    <source>
        <dbReference type="EMBL" id="KNE57590.1"/>
    </source>
</evidence>
<reference evidence="3 4" key="1">
    <citation type="submission" date="2009-11" db="EMBL/GenBank/DDBJ databases">
        <title>Annotation of Allomyces macrogynus ATCC 38327.</title>
        <authorList>
            <consortium name="The Broad Institute Genome Sequencing Platform"/>
            <person name="Russ C."/>
            <person name="Cuomo C."/>
            <person name="Burger G."/>
            <person name="Gray M.W."/>
            <person name="Holland P.W.H."/>
            <person name="King N."/>
            <person name="Lang F.B.F."/>
            <person name="Roger A.J."/>
            <person name="Ruiz-Trillo I."/>
            <person name="Young S.K."/>
            <person name="Zeng Q."/>
            <person name="Gargeya S."/>
            <person name="Fitzgerald M."/>
            <person name="Haas B."/>
            <person name="Abouelleil A."/>
            <person name="Alvarado L."/>
            <person name="Arachchi H.M."/>
            <person name="Berlin A."/>
            <person name="Chapman S.B."/>
            <person name="Gearin G."/>
            <person name="Goldberg J."/>
            <person name="Griggs A."/>
            <person name="Gujja S."/>
            <person name="Hansen M."/>
            <person name="Heiman D."/>
            <person name="Howarth C."/>
            <person name="Larimer J."/>
            <person name="Lui A."/>
            <person name="MacDonald P.J.P."/>
            <person name="McCowen C."/>
            <person name="Montmayeur A."/>
            <person name="Murphy C."/>
            <person name="Neiman D."/>
            <person name="Pearson M."/>
            <person name="Priest M."/>
            <person name="Roberts A."/>
            <person name="Saif S."/>
            <person name="Shea T."/>
            <person name="Sisk P."/>
            <person name="Stolte C."/>
            <person name="Sykes S."/>
            <person name="Wortman J."/>
            <person name="Nusbaum C."/>
            <person name="Birren B."/>
        </authorList>
    </citation>
    <scope>NUCLEOTIDE SEQUENCE [LARGE SCALE GENOMIC DNA]</scope>
    <source>
        <strain evidence="3 4">ATCC 38327</strain>
    </source>
</reference>
<evidence type="ECO:0000256" key="1">
    <source>
        <dbReference type="SAM" id="MobiDB-lite"/>
    </source>
</evidence>
<sequence>MISLPSSTTMFHLAASSLAALARPAATCCLRRAAAAQLPRRAAPSFWTRVLPSAPPCRDLHVESRRPSPIPLPWCVASSAGPSTHADPQAVHVSAVDDSQLATRDDGAEPPAIFSDARSPNHQPPSLSHLALSRTSTTTLLYSSDPDPDDPNSDTARRAPQRRDRDLNMGRCTWTLTQELETYWEWFYTTRPFMHPRCDSTTRTQAQHSARAHAIPSRRAHFSLRAAHLVRRPALGPDQRAAEQGRAIRHPRVRIRAE</sequence>
<reference evidence="4" key="2">
    <citation type="submission" date="2009-11" db="EMBL/GenBank/DDBJ databases">
        <title>The Genome Sequence of Allomyces macrogynus strain ATCC 38327.</title>
        <authorList>
            <consortium name="The Broad Institute Genome Sequencing Platform"/>
            <person name="Russ C."/>
            <person name="Cuomo C."/>
            <person name="Shea T."/>
            <person name="Young S.K."/>
            <person name="Zeng Q."/>
            <person name="Koehrsen M."/>
            <person name="Haas B."/>
            <person name="Borodovsky M."/>
            <person name="Guigo R."/>
            <person name="Alvarado L."/>
            <person name="Berlin A."/>
            <person name="Borenstein D."/>
            <person name="Chen Z."/>
            <person name="Engels R."/>
            <person name="Freedman E."/>
            <person name="Gellesch M."/>
            <person name="Goldberg J."/>
            <person name="Griggs A."/>
            <person name="Gujja S."/>
            <person name="Heiman D."/>
            <person name="Hepburn T."/>
            <person name="Howarth C."/>
            <person name="Jen D."/>
            <person name="Larson L."/>
            <person name="Lewis B."/>
            <person name="Mehta T."/>
            <person name="Park D."/>
            <person name="Pearson M."/>
            <person name="Roberts A."/>
            <person name="Saif S."/>
            <person name="Shenoy N."/>
            <person name="Sisk P."/>
            <person name="Stolte C."/>
            <person name="Sykes S."/>
            <person name="Walk T."/>
            <person name="White J."/>
            <person name="Yandava C."/>
            <person name="Burger G."/>
            <person name="Gray M.W."/>
            <person name="Holland P.W.H."/>
            <person name="King N."/>
            <person name="Lang F.B.F."/>
            <person name="Roger A.J."/>
            <person name="Ruiz-Trillo I."/>
            <person name="Lander E."/>
            <person name="Nusbaum C."/>
        </authorList>
    </citation>
    <scope>NUCLEOTIDE SEQUENCE [LARGE SCALE GENOMIC DNA]</scope>
    <source>
        <strain evidence="4">ATCC 38327</strain>
    </source>
</reference>
<feature type="chain" id="PRO_5005547897" evidence="2">
    <location>
        <begin position="28"/>
        <end position="258"/>
    </location>
</feature>
<name>A0A0L0S559_ALLM3</name>
<feature type="compositionally biased region" description="Basic and acidic residues" evidence="1">
    <location>
        <begin position="155"/>
        <end position="164"/>
    </location>
</feature>
<dbReference type="VEuPathDB" id="FungiDB:AMAG_03280"/>
<feature type="compositionally biased region" description="Low complexity" evidence="1">
    <location>
        <begin position="126"/>
        <end position="145"/>
    </location>
</feature>
<accession>A0A0L0S559</accession>
<dbReference type="Proteomes" id="UP000054350">
    <property type="component" value="Unassembled WGS sequence"/>
</dbReference>
<dbReference type="AlphaFoldDB" id="A0A0L0S559"/>
<proteinExistence type="predicted"/>
<dbReference type="EMBL" id="GG745331">
    <property type="protein sequence ID" value="KNE57590.1"/>
    <property type="molecule type" value="Genomic_DNA"/>
</dbReference>